<keyword evidence="1" id="KW-0472">Membrane</keyword>
<name>A0A0F8ZS47_9ZZZZ</name>
<comment type="caution">
    <text evidence="2">The sequence shown here is derived from an EMBL/GenBank/DDBJ whole genome shotgun (WGS) entry which is preliminary data.</text>
</comment>
<sequence>MNHYIAGAIITILGLLTIAEVAVISIMIWFVVFTVPVELEGLEK</sequence>
<organism evidence="2">
    <name type="scientific">marine sediment metagenome</name>
    <dbReference type="NCBI Taxonomy" id="412755"/>
    <lineage>
        <taxon>unclassified sequences</taxon>
        <taxon>metagenomes</taxon>
        <taxon>ecological metagenomes</taxon>
    </lineage>
</organism>
<evidence type="ECO:0000313" key="2">
    <source>
        <dbReference type="EMBL" id="KKK88775.1"/>
    </source>
</evidence>
<proteinExistence type="predicted"/>
<protein>
    <submittedName>
        <fullName evidence="2">Uncharacterized protein</fullName>
    </submittedName>
</protein>
<keyword evidence="1" id="KW-0812">Transmembrane</keyword>
<dbReference type="EMBL" id="LAZR01049809">
    <property type="protein sequence ID" value="KKK88775.1"/>
    <property type="molecule type" value="Genomic_DNA"/>
</dbReference>
<dbReference type="AlphaFoldDB" id="A0A0F8ZS47"/>
<accession>A0A0F8ZS47</accession>
<gene>
    <name evidence="2" type="ORF">LCGC14_2739780</name>
</gene>
<reference evidence="2" key="1">
    <citation type="journal article" date="2015" name="Nature">
        <title>Complex archaea that bridge the gap between prokaryotes and eukaryotes.</title>
        <authorList>
            <person name="Spang A."/>
            <person name="Saw J.H."/>
            <person name="Jorgensen S.L."/>
            <person name="Zaremba-Niedzwiedzka K."/>
            <person name="Martijn J."/>
            <person name="Lind A.E."/>
            <person name="van Eijk R."/>
            <person name="Schleper C."/>
            <person name="Guy L."/>
            <person name="Ettema T.J."/>
        </authorList>
    </citation>
    <scope>NUCLEOTIDE SEQUENCE</scope>
</reference>
<feature type="transmembrane region" description="Helical" evidence="1">
    <location>
        <begin position="7"/>
        <end position="32"/>
    </location>
</feature>
<evidence type="ECO:0000256" key="1">
    <source>
        <dbReference type="SAM" id="Phobius"/>
    </source>
</evidence>
<keyword evidence="1" id="KW-1133">Transmembrane helix</keyword>